<sequence>MCLPVLLPMNHKDLLLLKASRECGSPEPPTTTSFKKRKKRDASSTTSLFVGHASTAIAASSKLTSKKARNKGKTLMSSEKSPLASLIHLPSDDDDKDVVVPAQSISPPSSLVVPHTIYTLAPVWG</sequence>
<keyword evidence="3" id="KW-1185">Reference proteome</keyword>
<gene>
    <name evidence="2" type="ORF">V6N12_046012</name>
</gene>
<evidence type="ECO:0000313" key="2">
    <source>
        <dbReference type="EMBL" id="KAK8593939.1"/>
    </source>
</evidence>
<comment type="caution">
    <text evidence="2">The sequence shown here is derived from an EMBL/GenBank/DDBJ whole genome shotgun (WGS) entry which is preliminary data.</text>
</comment>
<accession>A0ABR2G4E0</accession>
<reference evidence="2 3" key="1">
    <citation type="journal article" date="2024" name="G3 (Bethesda)">
        <title>Genome assembly of Hibiscus sabdariffa L. provides insights into metabolisms of medicinal natural products.</title>
        <authorList>
            <person name="Kim T."/>
        </authorList>
    </citation>
    <scope>NUCLEOTIDE SEQUENCE [LARGE SCALE GENOMIC DNA]</scope>
    <source>
        <strain evidence="2">TK-2024</strain>
        <tissue evidence="2">Old leaves</tissue>
    </source>
</reference>
<name>A0ABR2G4E0_9ROSI</name>
<protein>
    <submittedName>
        <fullName evidence="2">Uncharacterized protein</fullName>
    </submittedName>
</protein>
<evidence type="ECO:0000313" key="3">
    <source>
        <dbReference type="Proteomes" id="UP001472677"/>
    </source>
</evidence>
<feature type="region of interest" description="Disordered" evidence="1">
    <location>
        <begin position="21"/>
        <end position="45"/>
    </location>
</feature>
<proteinExistence type="predicted"/>
<organism evidence="2 3">
    <name type="scientific">Hibiscus sabdariffa</name>
    <name type="common">roselle</name>
    <dbReference type="NCBI Taxonomy" id="183260"/>
    <lineage>
        <taxon>Eukaryota</taxon>
        <taxon>Viridiplantae</taxon>
        <taxon>Streptophyta</taxon>
        <taxon>Embryophyta</taxon>
        <taxon>Tracheophyta</taxon>
        <taxon>Spermatophyta</taxon>
        <taxon>Magnoliopsida</taxon>
        <taxon>eudicotyledons</taxon>
        <taxon>Gunneridae</taxon>
        <taxon>Pentapetalae</taxon>
        <taxon>rosids</taxon>
        <taxon>malvids</taxon>
        <taxon>Malvales</taxon>
        <taxon>Malvaceae</taxon>
        <taxon>Malvoideae</taxon>
        <taxon>Hibiscus</taxon>
    </lineage>
</organism>
<dbReference type="EMBL" id="JBBPBM010000003">
    <property type="protein sequence ID" value="KAK8593939.1"/>
    <property type="molecule type" value="Genomic_DNA"/>
</dbReference>
<dbReference type="Proteomes" id="UP001472677">
    <property type="component" value="Unassembled WGS sequence"/>
</dbReference>
<evidence type="ECO:0000256" key="1">
    <source>
        <dbReference type="SAM" id="MobiDB-lite"/>
    </source>
</evidence>